<accession>Q0K7V1</accession>
<evidence type="ECO:0000313" key="4">
    <source>
        <dbReference type="Proteomes" id="UP000008210"/>
    </source>
</evidence>
<dbReference type="KEGG" id="reh:H16_A2843"/>
<dbReference type="InterPro" id="IPR012902">
    <property type="entry name" value="N_methyl_site"/>
</dbReference>
<dbReference type="OrthoDB" id="8780389at2"/>
<dbReference type="GO" id="GO:0043683">
    <property type="term" value="P:type IV pilus assembly"/>
    <property type="evidence" value="ECO:0007669"/>
    <property type="project" value="InterPro"/>
</dbReference>
<dbReference type="RefSeq" id="WP_011615858.1">
    <property type="nucleotide sequence ID" value="NC_008313.1"/>
</dbReference>
<dbReference type="Proteomes" id="UP000008210">
    <property type="component" value="Chromosome 1"/>
</dbReference>
<organism evidence="2 4">
    <name type="scientific">Cupriavidus necator (strain ATCC 17699 / DSM 428 / KCTC 22496 / NCIMB 10442 / H16 / Stanier 337)</name>
    <name type="common">Ralstonia eutropha</name>
    <dbReference type="NCBI Taxonomy" id="381666"/>
    <lineage>
        <taxon>Bacteria</taxon>
        <taxon>Pseudomonadati</taxon>
        <taxon>Pseudomonadota</taxon>
        <taxon>Betaproteobacteria</taxon>
        <taxon>Burkholderiales</taxon>
        <taxon>Burkholderiaceae</taxon>
        <taxon>Cupriavidus</taxon>
    </lineage>
</organism>
<reference evidence="2 4" key="1">
    <citation type="journal article" date="2006" name="Nat. Biotechnol.">
        <title>Genome sequence of the bioplastic-producing 'Knallgas' bacterium Ralstonia eutropha H16.</title>
        <authorList>
            <person name="Pohlmann A."/>
            <person name="Fricke W.F."/>
            <person name="Reinecke F."/>
            <person name="Kusian B."/>
            <person name="Liesegang H."/>
            <person name="Cramm R."/>
            <person name="Eitinger T."/>
            <person name="Ewering C."/>
            <person name="Potter M."/>
            <person name="Schwartz E."/>
            <person name="Strittmatter A."/>
            <person name="Voss I."/>
            <person name="Gottschalk G."/>
            <person name="Steinbuechel A."/>
            <person name="Friedrich B."/>
            <person name="Bowien B."/>
        </authorList>
    </citation>
    <scope>NUCLEOTIDE SEQUENCE [LARGE SCALE GENOMIC DNA]</scope>
    <source>
        <strain evidence="4">ATCC 17699 / DSM 428 / KCTC 22496 / NCIMB 10442 / H16 / Stanier 337</strain>
        <strain evidence="2">H16</strain>
    </source>
</reference>
<dbReference type="AlphaFoldDB" id="Q0K7V1"/>
<dbReference type="EMBL" id="CP039287">
    <property type="protein sequence ID" value="QCC01694.1"/>
    <property type="molecule type" value="Genomic_DNA"/>
</dbReference>
<dbReference type="eggNOG" id="COG4966">
    <property type="taxonomic scope" value="Bacteria"/>
</dbReference>
<evidence type="ECO:0000313" key="3">
    <source>
        <dbReference type="EMBL" id="QCC01694.1"/>
    </source>
</evidence>
<evidence type="ECO:0000313" key="2">
    <source>
        <dbReference type="EMBL" id="CAJ93920.1"/>
    </source>
</evidence>
<evidence type="ECO:0000313" key="5">
    <source>
        <dbReference type="Proteomes" id="UP000296079"/>
    </source>
</evidence>
<name>Q0K7V1_CUPNH</name>
<dbReference type="EMBL" id="AM260479">
    <property type="protein sequence ID" value="CAJ93920.1"/>
    <property type="molecule type" value="Genomic_DNA"/>
</dbReference>
<dbReference type="HOGENOM" id="CLU_070062_0_0_4"/>
<dbReference type="Proteomes" id="UP000296079">
    <property type="component" value="Chromosome 1"/>
</dbReference>
<protein>
    <submittedName>
        <fullName evidence="3">Prepilin-type cleavage/methylation domain-containing protein</fullName>
    </submittedName>
    <submittedName>
        <fullName evidence="2">Type VI pilus assembly protein PilW</fullName>
    </submittedName>
</protein>
<dbReference type="InterPro" id="IPR032092">
    <property type="entry name" value="PilW"/>
</dbReference>
<dbReference type="STRING" id="381666.H16_A2843"/>
<proteinExistence type="predicted"/>
<feature type="region of interest" description="Disordered" evidence="1">
    <location>
        <begin position="248"/>
        <end position="278"/>
    </location>
</feature>
<sequence length="301" mass="30848">MRRDASRAFSLVELLVGLILGLIVTAAAVAAFHATRTAYLTATDRILLEERGQRALTIIAALLRQSGWPGEPLPATSYPAPPAVSGADDCGQPAIGAVPSCGRAGVGRSDALLVRFSGSGLPAAPSQPDEAMTDCSGYAVAARVAGADAHSGYVAANLIYVAAGSDGVPQLLCRYPARRGGVIDGTGWTSGALVRGVESLQVRYGLDTDGDGRADRFETASAIHSLDESAWHRVVAVQIAIAVRGERPGSAAASPGKDADPPGTAAGDLAPVPPSQAGTARRVFATTVRLRNAPRCQETLC</sequence>
<dbReference type="Pfam" id="PF07963">
    <property type="entry name" value="N_methyl"/>
    <property type="match status" value="1"/>
</dbReference>
<dbReference type="Pfam" id="PF16074">
    <property type="entry name" value="PilW"/>
    <property type="match status" value="1"/>
</dbReference>
<dbReference type="PATRIC" id="fig|381666.6.peg.3242"/>
<reference evidence="3 5" key="2">
    <citation type="submission" date="2019-04" db="EMBL/GenBank/DDBJ databases">
        <title>Long-read de novo sequencing of Cupriavidus necator H16.</title>
        <authorList>
            <person name="Little G.T."/>
            <person name="Ehsaan M."/>
            <person name="Arenas-Lopez C."/>
            <person name="Jawed K."/>
            <person name="Winzer K."/>
            <person name="Kovacs K."/>
            <person name="Malys N."/>
            <person name="Minton N.P."/>
        </authorList>
    </citation>
    <scope>NUCLEOTIDE SEQUENCE [LARGE SCALE GENOMIC DNA]</scope>
    <source>
        <strain evidence="3 5">H16</strain>
    </source>
</reference>
<keyword evidence="4" id="KW-1185">Reference proteome</keyword>
<gene>
    <name evidence="2" type="primary">pilW3</name>
    <name evidence="2" type="ordered locus">H16_A2843</name>
    <name evidence="3" type="ORF">E6A55_14505</name>
</gene>
<evidence type="ECO:0000256" key="1">
    <source>
        <dbReference type="SAM" id="MobiDB-lite"/>
    </source>
</evidence>